<dbReference type="SUPFAM" id="SSF50044">
    <property type="entry name" value="SH3-domain"/>
    <property type="match status" value="1"/>
</dbReference>
<dbReference type="Pfam" id="PF14604">
    <property type="entry name" value="SH3_9"/>
    <property type="match status" value="1"/>
</dbReference>
<sequence length="500" mass="56240">MQDATDKKRALEKEYKECVVKLQDKQCELQSRPSNINYAEKTRLCENIESLQSKVRELEKKMELENVKQEELQLELEHHKKSTLRTSYKSIDLALNSPSESTTSSVELRSNSINHSSLPTSLEHMYSTDQLRQHRIQSAGDALETININRPVLSSITGGRASTLPSEIDRIMAKIDQDNRVLAELDKTRSTIVAGGPGQTAPLHKVKIKSDKTDSNTAPLRSCLKKRSLPTAGILTPSSSSMQDPNYALASVPSHINYPYTELYRVAPGHLTQTYQPLSIGTSVLPTVGPLTTTTPALDSVLLATGQQSRIQPKGRIMPAIPSMINAQQDIDYQNNIINDALGLSIDSTKRIGERRMPDMLDIPGKGQCYVYCARYTYDPFYCSPNENFEEELPITAGDYILVWGNKDEDGFFDGELLDGRRGLVPSNYVQQLYGRDLEDFYQSMVVRLRECDDSATTTVPQNIEYMLPDEQMKRLAQQEYNNMLEELQEDDNVDDDGEI</sequence>
<reference evidence="5 6" key="1">
    <citation type="submission" date="2019-08" db="EMBL/GenBank/DDBJ databases">
        <title>The genome of the soybean aphid Biotype 1, its phylome, world population structure and adaptation to the North American continent.</title>
        <authorList>
            <person name="Giordano R."/>
            <person name="Donthu R.K."/>
            <person name="Hernandez A.G."/>
            <person name="Wright C.L."/>
            <person name="Zimin A.V."/>
        </authorList>
    </citation>
    <scope>NUCLEOTIDE SEQUENCE [LARGE SCALE GENOMIC DNA]</scope>
    <source>
        <tissue evidence="5">Whole aphids</tissue>
    </source>
</reference>
<keyword evidence="3" id="KW-0175">Coiled coil</keyword>
<dbReference type="PANTHER" id="PTHR14234:SF19">
    <property type="entry name" value="RIM-BINDING PROTEIN, ISOFORM F"/>
    <property type="match status" value="1"/>
</dbReference>
<keyword evidence="6" id="KW-1185">Reference proteome</keyword>
<name>A0A6G0TRI4_APHGL</name>
<organism evidence="5 6">
    <name type="scientific">Aphis glycines</name>
    <name type="common">Soybean aphid</name>
    <dbReference type="NCBI Taxonomy" id="307491"/>
    <lineage>
        <taxon>Eukaryota</taxon>
        <taxon>Metazoa</taxon>
        <taxon>Ecdysozoa</taxon>
        <taxon>Arthropoda</taxon>
        <taxon>Hexapoda</taxon>
        <taxon>Insecta</taxon>
        <taxon>Pterygota</taxon>
        <taxon>Neoptera</taxon>
        <taxon>Paraneoptera</taxon>
        <taxon>Hemiptera</taxon>
        <taxon>Sternorrhyncha</taxon>
        <taxon>Aphidomorpha</taxon>
        <taxon>Aphidoidea</taxon>
        <taxon>Aphididae</taxon>
        <taxon>Aphidini</taxon>
        <taxon>Aphis</taxon>
        <taxon>Aphis</taxon>
    </lineage>
</organism>
<dbReference type="Proteomes" id="UP000475862">
    <property type="component" value="Unassembled WGS sequence"/>
</dbReference>
<accession>A0A6G0TRI4</accession>
<feature type="domain" description="SH3" evidence="4">
    <location>
        <begin position="367"/>
        <end position="435"/>
    </location>
</feature>
<dbReference type="FunFam" id="2.30.30.40:FF:000006">
    <property type="entry name" value="RIMS-binding protein 2 isoform X1"/>
    <property type="match status" value="1"/>
</dbReference>
<evidence type="ECO:0000256" key="1">
    <source>
        <dbReference type="ARBA" id="ARBA00022443"/>
    </source>
</evidence>
<dbReference type="SMART" id="SM00326">
    <property type="entry name" value="SH3"/>
    <property type="match status" value="1"/>
</dbReference>
<dbReference type="InterPro" id="IPR036028">
    <property type="entry name" value="SH3-like_dom_sf"/>
</dbReference>
<comment type="caution">
    <text evidence="5">The sequence shown here is derived from an EMBL/GenBank/DDBJ whole genome shotgun (WGS) entry which is preliminary data.</text>
</comment>
<dbReference type="GO" id="GO:0045202">
    <property type="term" value="C:synapse"/>
    <property type="evidence" value="ECO:0007669"/>
    <property type="project" value="GOC"/>
</dbReference>
<evidence type="ECO:0000256" key="3">
    <source>
        <dbReference type="SAM" id="Coils"/>
    </source>
</evidence>
<dbReference type="InterPro" id="IPR040325">
    <property type="entry name" value="RIMBP1/2/3"/>
</dbReference>
<dbReference type="CDD" id="cd12014">
    <property type="entry name" value="SH3_RIM-BP_1"/>
    <property type="match status" value="1"/>
</dbReference>
<dbReference type="EMBL" id="VYZN01000018">
    <property type="protein sequence ID" value="KAE9537382.1"/>
    <property type="molecule type" value="Genomic_DNA"/>
</dbReference>
<dbReference type="Gene3D" id="2.30.30.40">
    <property type="entry name" value="SH3 Domains"/>
    <property type="match status" value="1"/>
</dbReference>
<protein>
    <recommendedName>
        <fullName evidence="4">SH3 domain-containing protein</fullName>
    </recommendedName>
</protein>
<dbReference type="PROSITE" id="PS50002">
    <property type="entry name" value="SH3"/>
    <property type="match status" value="1"/>
</dbReference>
<proteinExistence type="predicted"/>
<dbReference type="InterPro" id="IPR001452">
    <property type="entry name" value="SH3_domain"/>
</dbReference>
<gene>
    <name evidence="5" type="ORF">AGLY_006405</name>
</gene>
<dbReference type="PANTHER" id="PTHR14234">
    <property type="entry name" value="RIM BINDING PROTEIN-RELATED"/>
    <property type="match status" value="1"/>
</dbReference>
<keyword evidence="1 2" id="KW-0728">SH3 domain</keyword>
<evidence type="ECO:0000313" key="6">
    <source>
        <dbReference type="Proteomes" id="UP000475862"/>
    </source>
</evidence>
<evidence type="ECO:0000256" key="2">
    <source>
        <dbReference type="PROSITE-ProRule" id="PRU00192"/>
    </source>
</evidence>
<dbReference type="OrthoDB" id="4158657at2759"/>
<evidence type="ECO:0000313" key="5">
    <source>
        <dbReference type="EMBL" id="KAE9537382.1"/>
    </source>
</evidence>
<feature type="coiled-coil region" evidence="3">
    <location>
        <begin position="1"/>
        <end position="75"/>
    </location>
</feature>
<dbReference type="GO" id="GO:0007274">
    <property type="term" value="P:neuromuscular synaptic transmission"/>
    <property type="evidence" value="ECO:0007669"/>
    <property type="project" value="TreeGrafter"/>
</dbReference>
<dbReference type="AlphaFoldDB" id="A0A6G0TRI4"/>
<evidence type="ECO:0000259" key="4">
    <source>
        <dbReference type="PROSITE" id="PS50002"/>
    </source>
</evidence>